<dbReference type="SMART" id="SM00947">
    <property type="entry name" value="Pro_CA"/>
    <property type="match status" value="1"/>
</dbReference>
<dbReference type="Gene3D" id="3.40.1050.10">
    <property type="entry name" value="Carbonic anhydrase"/>
    <property type="match status" value="1"/>
</dbReference>
<dbReference type="PANTHER" id="PTHR11002">
    <property type="entry name" value="CARBONIC ANHYDRASE"/>
    <property type="match status" value="1"/>
</dbReference>
<dbReference type="Pfam" id="PF00484">
    <property type="entry name" value="Pro_CA"/>
    <property type="match status" value="1"/>
</dbReference>
<dbReference type="GO" id="GO:0034599">
    <property type="term" value="P:cellular response to oxidative stress"/>
    <property type="evidence" value="ECO:0007669"/>
    <property type="project" value="TreeGrafter"/>
</dbReference>
<keyword evidence="12" id="KW-1185">Reference proteome</keyword>
<comment type="function">
    <text evidence="10">Reversible hydration of carbon dioxide.</text>
</comment>
<evidence type="ECO:0000256" key="9">
    <source>
        <dbReference type="PIRSR" id="PIRSR601765-1"/>
    </source>
</evidence>
<dbReference type="FunFam" id="3.40.1050.10:FF:000001">
    <property type="entry name" value="Carbonic anhydrase"/>
    <property type="match status" value="1"/>
</dbReference>
<evidence type="ECO:0000313" key="11">
    <source>
        <dbReference type="EMBL" id="ERF68428.1"/>
    </source>
</evidence>
<evidence type="ECO:0000256" key="7">
    <source>
        <dbReference type="ARBA" id="ARBA00031969"/>
    </source>
</evidence>
<dbReference type="PANTHER" id="PTHR11002:SF76">
    <property type="entry name" value="CARBONIC ANHYDRASE"/>
    <property type="match status" value="1"/>
</dbReference>
<dbReference type="CDD" id="cd00883">
    <property type="entry name" value="beta_CA_cladeA"/>
    <property type="match status" value="1"/>
</dbReference>
<dbReference type="OMA" id="CGGIWAS"/>
<accession>U1G8W9</accession>
<dbReference type="GO" id="GO:0004089">
    <property type="term" value="F:carbonate dehydratase activity"/>
    <property type="evidence" value="ECO:0007669"/>
    <property type="project" value="UniProtKB-UniRule"/>
</dbReference>
<organism evidence="11 12">
    <name type="scientific">Endocarpon pusillum (strain Z07020 / HMAS-L-300199)</name>
    <name type="common">Lichen-forming fungus</name>
    <dbReference type="NCBI Taxonomy" id="1263415"/>
    <lineage>
        <taxon>Eukaryota</taxon>
        <taxon>Fungi</taxon>
        <taxon>Dikarya</taxon>
        <taxon>Ascomycota</taxon>
        <taxon>Pezizomycotina</taxon>
        <taxon>Eurotiomycetes</taxon>
        <taxon>Chaetothyriomycetidae</taxon>
        <taxon>Verrucariales</taxon>
        <taxon>Verrucariaceae</taxon>
        <taxon>Endocarpon</taxon>
    </lineage>
</organism>
<dbReference type="GeneID" id="19238784"/>
<gene>
    <name evidence="11" type="ORF">EPUS_03746</name>
</gene>
<name>U1G8W9_ENDPU</name>
<comment type="catalytic activity">
    <reaction evidence="8 10">
        <text>hydrogencarbonate + H(+) = CO2 + H2O</text>
        <dbReference type="Rhea" id="RHEA:10748"/>
        <dbReference type="ChEBI" id="CHEBI:15377"/>
        <dbReference type="ChEBI" id="CHEBI:15378"/>
        <dbReference type="ChEBI" id="CHEBI:16526"/>
        <dbReference type="ChEBI" id="CHEBI:17544"/>
        <dbReference type="EC" id="4.2.1.1"/>
    </reaction>
</comment>
<dbReference type="InterPro" id="IPR036874">
    <property type="entry name" value="Carbonic_anhydrase_sf"/>
</dbReference>
<dbReference type="HOGENOM" id="CLU_053879_3_1_1"/>
<dbReference type="EC" id="4.2.1.1" evidence="2 10"/>
<reference evidence="12" key="1">
    <citation type="journal article" date="2014" name="BMC Genomics">
        <title>Genome characteristics reveal the impact of lichenization on lichen-forming fungus Endocarpon pusillum Hedwig (Verrucariales, Ascomycota).</title>
        <authorList>
            <person name="Wang Y.-Y."/>
            <person name="Liu B."/>
            <person name="Zhang X.-Y."/>
            <person name="Zhou Q.-M."/>
            <person name="Zhang T."/>
            <person name="Li H."/>
            <person name="Yu Y.-F."/>
            <person name="Zhang X.-L."/>
            <person name="Hao X.-Y."/>
            <person name="Wang M."/>
            <person name="Wang L."/>
            <person name="Wei J.-C."/>
        </authorList>
    </citation>
    <scope>NUCLEOTIDE SEQUENCE [LARGE SCALE GENOMIC DNA]</scope>
    <source>
        <strain evidence="12">Z07020 / HMAS-L-300199</strain>
    </source>
</reference>
<protein>
    <recommendedName>
        <fullName evidence="3 10">Carbonic anhydrase</fullName>
        <ecNumber evidence="2 10">4.2.1.1</ecNumber>
    </recommendedName>
    <alternativeName>
        <fullName evidence="7 10">Carbonate dehydratase</fullName>
    </alternativeName>
</protein>
<evidence type="ECO:0000313" key="12">
    <source>
        <dbReference type="Proteomes" id="UP000019373"/>
    </source>
</evidence>
<dbReference type="RefSeq" id="XP_007805920.1">
    <property type="nucleotide sequence ID" value="XM_007807729.1"/>
</dbReference>
<dbReference type="EMBL" id="KE721518">
    <property type="protein sequence ID" value="ERF68428.1"/>
    <property type="molecule type" value="Genomic_DNA"/>
</dbReference>
<feature type="binding site" evidence="9">
    <location>
        <position position="123"/>
    </location>
    <ligand>
        <name>Zn(2+)</name>
        <dbReference type="ChEBI" id="CHEBI:29105"/>
    </ligand>
</feature>
<dbReference type="SUPFAM" id="SSF53056">
    <property type="entry name" value="beta-carbonic anhydrase, cab"/>
    <property type="match status" value="1"/>
</dbReference>
<dbReference type="GO" id="GO:0005737">
    <property type="term" value="C:cytoplasm"/>
    <property type="evidence" value="ECO:0007669"/>
    <property type="project" value="TreeGrafter"/>
</dbReference>
<evidence type="ECO:0000256" key="3">
    <source>
        <dbReference type="ARBA" id="ARBA00014628"/>
    </source>
</evidence>
<sequence>MPCRSFLPDLREFVGLITAKAYVRPGDKYNLALSKNREWASRIASEKPDLCATLAKGQSPEILWLGCSDSRCPETTILDMEPGDVFVHRNIANIVHPTDLSINAVIDYAVDHLKVKHVVLCGHTSCGGVAAALGNTRLGLIDKWLMPLRTLRKDNIKLLESLPDKEAALKLVELNVQNGVKALKENHTILDAIGDRGLQVHGVIYDIAKGELHEVDIEEDEETSTIRQKAFKVSAATK</sequence>
<keyword evidence="4 9" id="KW-0479">Metal-binding</keyword>
<keyword evidence="6 10" id="KW-0456">Lyase</keyword>
<proteinExistence type="inferred from homology"/>
<evidence type="ECO:0000256" key="1">
    <source>
        <dbReference type="ARBA" id="ARBA00006217"/>
    </source>
</evidence>
<evidence type="ECO:0000256" key="2">
    <source>
        <dbReference type="ARBA" id="ARBA00012925"/>
    </source>
</evidence>
<feature type="binding site" evidence="9">
    <location>
        <position position="126"/>
    </location>
    <ligand>
        <name>Zn(2+)</name>
        <dbReference type="ChEBI" id="CHEBI:29105"/>
    </ligand>
</feature>
<evidence type="ECO:0000256" key="5">
    <source>
        <dbReference type="ARBA" id="ARBA00022833"/>
    </source>
</evidence>
<feature type="binding site" evidence="9">
    <location>
        <position position="69"/>
    </location>
    <ligand>
        <name>Zn(2+)</name>
        <dbReference type="ChEBI" id="CHEBI:29105"/>
    </ligand>
</feature>
<dbReference type="InterPro" id="IPR001765">
    <property type="entry name" value="Carbonic_anhydrase"/>
</dbReference>
<keyword evidence="5 9" id="KW-0862">Zinc</keyword>
<dbReference type="GO" id="GO:0008270">
    <property type="term" value="F:zinc ion binding"/>
    <property type="evidence" value="ECO:0007669"/>
    <property type="project" value="UniProtKB-UniRule"/>
</dbReference>
<dbReference type="OrthoDB" id="10248475at2759"/>
<comment type="cofactor">
    <cofactor evidence="9">
        <name>Zn(2+)</name>
        <dbReference type="ChEBI" id="CHEBI:29105"/>
    </cofactor>
    <text evidence="9">Binds 1 zinc ion per subunit.</text>
</comment>
<evidence type="ECO:0000256" key="8">
    <source>
        <dbReference type="ARBA" id="ARBA00048348"/>
    </source>
</evidence>
<evidence type="ECO:0000256" key="6">
    <source>
        <dbReference type="ARBA" id="ARBA00023239"/>
    </source>
</evidence>
<evidence type="ECO:0000256" key="10">
    <source>
        <dbReference type="RuleBase" id="RU003956"/>
    </source>
</evidence>
<comment type="similarity">
    <text evidence="1 10">Belongs to the beta-class carbonic anhydrase family.</text>
</comment>
<dbReference type="Proteomes" id="UP000019373">
    <property type="component" value="Unassembled WGS sequence"/>
</dbReference>
<feature type="binding site" evidence="9">
    <location>
        <position position="67"/>
    </location>
    <ligand>
        <name>Zn(2+)</name>
        <dbReference type="ChEBI" id="CHEBI:29105"/>
    </ligand>
</feature>
<dbReference type="eggNOG" id="KOG1578">
    <property type="taxonomic scope" value="Eukaryota"/>
</dbReference>
<evidence type="ECO:0000256" key="4">
    <source>
        <dbReference type="ARBA" id="ARBA00022723"/>
    </source>
</evidence>
<dbReference type="GO" id="GO:0071244">
    <property type="term" value="P:cellular response to carbon dioxide"/>
    <property type="evidence" value="ECO:0007669"/>
    <property type="project" value="TreeGrafter"/>
</dbReference>
<dbReference type="AlphaFoldDB" id="U1G8W9"/>